<keyword evidence="2" id="KW-1185">Reference proteome</keyword>
<dbReference type="Proteomes" id="UP000230423">
    <property type="component" value="Unassembled WGS sequence"/>
</dbReference>
<evidence type="ECO:0000313" key="2">
    <source>
        <dbReference type="Proteomes" id="UP000230423"/>
    </source>
</evidence>
<dbReference type="PANTHER" id="PTHR44269:SF1">
    <property type="entry name" value="DEHYDROGENASE_REDUCTASE SDR FAMILY MEMBER 7"/>
    <property type="match status" value="1"/>
</dbReference>
<dbReference type="OrthoDB" id="47007at2759"/>
<evidence type="ECO:0000313" key="1">
    <source>
        <dbReference type="EMBL" id="PIO77849.1"/>
    </source>
</evidence>
<reference evidence="1 2" key="1">
    <citation type="submission" date="2015-09" db="EMBL/GenBank/DDBJ databases">
        <title>Draft genome of the parasitic nematode Teladorsagia circumcincta isolate WARC Sus (inbred).</title>
        <authorList>
            <person name="Mitreva M."/>
        </authorList>
    </citation>
    <scope>NUCLEOTIDE SEQUENCE [LARGE SCALE GENOMIC DNA]</scope>
    <source>
        <strain evidence="1 2">S</strain>
    </source>
</reference>
<protein>
    <submittedName>
        <fullName evidence="1">Uncharacterized protein</fullName>
    </submittedName>
</protein>
<gene>
    <name evidence="1" type="ORF">TELCIR_00029</name>
</gene>
<proteinExistence type="predicted"/>
<name>A0A2G9V5T6_TELCI</name>
<dbReference type="AlphaFoldDB" id="A0A2G9V5T6"/>
<sequence>MGYFRVLALEYTGKGIAVSLVCPSLTFAPNNVLNAFSGDLAKANGEVVTEATTAHMSAARCAQLILLAASNRISECWLSQTAPILLLCYCSIIMPGVTNRYGSDKDLELLQTQIRHFWLSDSKI</sequence>
<dbReference type="InterPro" id="IPR053011">
    <property type="entry name" value="SDR_family_member_7"/>
</dbReference>
<dbReference type="EMBL" id="KZ344985">
    <property type="protein sequence ID" value="PIO77849.1"/>
    <property type="molecule type" value="Genomic_DNA"/>
</dbReference>
<organism evidence="1 2">
    <name type="scientific">Teladorsagia circumcincta</name>
    <name type="common">Brown stomach worm</name>
    <name type="synonym">Ostertagia circumcincta</name>
    <dbReference type="NCBI Taxonomy" id="45464"/>
    <lineage>
        <taxon>Eukaryota</taxon>
        <taxon>Metazoa</taxon>
        <taxon>Ecdysozoa</taxon>
        <taxon>Nematoda</taxon>
        <taxon>Chromadorea</taxon>
        <taxon>Rhabditida</taxon>
        <taxon>Rhabditina</taxon>
        <taxon>Rhabditomorpha</taxon>
        <taxon>Strongyloidea</taxon>
        <taxon>Trichostrongylidae</taxon>
        <taxon>Teladorsagia</taxon>
    </lineage>
</organism>
<accession>A0A2G9V5T6</accession>
<dbReference type="PANTHER" id="PTHR44269">
    <property type="entry name" value="DEHYDROGENASE/REDUCTASE SDR FAMILY MEMBER 7-RELATED"/>
    <property type="match status" value="1"/>
</dbReference>